<dbReference type="GO" id="GO:0003677">
    <property type="term" value="F:DNA binding"/>
    <property type="evidence" value="ECO:0007669"/>
    <property type="project" value="UniProtKB-KW"/>
</dbReference>
<dbReference type="FunFam" id="1.10.10.10:FF:000001">
    <property type="entry name" value="LysR family transcriptional regulator"/>
    <property type="match status" value="1"/>
</dbReference>
<evidence type="ECO:0000256" key="3">
    <source>
        <dbReference type="ARBA" id="ARBA00023125"/>
    </source>
</evidence>
<dbReference type="Gene3D" id="1.10.10.10">
    <property type="entry name" value="Winged helix-like DNA-binding domain superfamily/Winged helix DNA-binding domain"/>
    <property type="match status" value="1"/>
</dbReference>
<dbReference type="SUPFAM" id="SSF53850">
    <property type="entry name" value="Periplasmic binding protein-like II"/>
    <property type="match status" value="1"/>
</dbReference>
<feature type="domain" description="HTH lysR-type" evidence="5">
    <location>
        <begin position="1"/>
        <end position="58"/>
    </location>
</feature>
<dbReference type="InterPro" id="IPR036388">
    <property type="entry name" value="WH-like_DNA-bd_sf"/>
</dbReference>
<reference evidence="7" key="1">
    <citation type="submission" date="2018-12" db="EMBL/GenBank/DDBJ databases">
        <title>Dusodibacter welbiota gen. nov., sp. nov., isolated from human faeces and emended description of the Oscillibacter genus.</title>
        <authorList>
            <person name="Le Roy T."/>
            <person name="Van der Smissen P."/>
            <person name="Delzenne N."/>
            <person name="Muccioli G."/>
            <person name="Collet J.F."/>
            <person name="Cani P.D."/>
        </authorList>
    </citation>
    <scope>NUCLEOTIDE SEQUENCE [LARGE SCALE GENOMIC DNA]</scope>
    <source>
        <strain evidence="7">J115</strain>
    </source>
</reference>
<keyword evidence="2" id="KW-0805">Transcription regulation</keyword>
<dbReference type="GO" id="GO:0005829">
    <property type="term" value="C:cytosol"/>
    <property type="evidence" value="ECO:0007669"/>
    <property type="project" value="TreeGrafter"/>
</dbReference>
<accession>A0A856HXH9</accession>
<evidence type="ECO:0000256" key="1">
    <source>
        <dbReference type="ARBA" id="ARBA00009437"/>
    </source>
</evidence>
<keyword evidence="4" id="KW-0804">Transcription</keyword>
<dbReference type="Proteomes" id="UP000298642">
    <property type="component" value="Chromosome"/>
</dbReference>
<organism evidence="6 7">
    <name type="scientific">Dysosmobacter welbionis</name>
    <dbReference type="NCBI Taxonomy" id="2093857"/>
    <lineage>
        <taxon>Bacteria</taxon>
        <taxon>Bacillati</taxon>
        <taxon>Bacillota</taxon>
        <taxon>Clostridia</taxon>
        <taxon>Eubacteriales</taxon>
        <taxon>Oscillospiraceae</taxon>
        <taxon>Dysosmobacter</taxon>
    </lineage>
</organism>
<dbReference type="RefSeq" id="WP_025545771.1">
    <property type="nucleotide sequence ID" value="NZ_CP034413.3"/>
</dbReference>
<evidence type="ECO:0000256" key="4">
    <source>
        <dbReference type="ARBA" id="ARBA00023163"/>
    </source>
</evidence>
<dbReference type="PROSITE" id="PS50931">
    <property type="entry name" value="HTH_LYSR"/>
    <property type="match status" value="1"/>
</dbReference>
<dbReference type="InterPro" id="IPR005119">
    <property type="entry name" value="LysR_subst-bd"/>
</dbReference>
<dbReference type="AlphaFoldDB" id="A0A856HXH9"/>
<dbReference type="KEGG" id="obj:EIO64_04165"/>
<dbReference type="Gene3D" id="3.40.190.290">
    <property type="match status" value="1"/>
</dbReference>
<dbReference type="CDD" id="cd05466">
    <property type="entry name" value="PBP2_LTTR_substrate"/>
    <property type="match status" value="1"/>
</dbReference>
<dbReference type="SUPFAM" id="SSF46785">
    <property type="entry name" value="Winged helix' DNA-binding domain"/>
    <property type="match status" value="1"/>
</dbReference>
<evidence type="ECO:0000313" key="7">
    <source>
        <dbReference type="Proteomes" id="UP000298642"/>
    </source>
</evidence>
<gene>
    <name evidence="6" type="ORF">EIO64_04165</name>
</gene>
<dbReference type="Pfam" id="PF00126">
    <property type="entry name" value="HTH_1"/>
    <property type="match status" value="1"/>
</dbReference>
<dbReference type="GO" id="GO:0003700">
    <property type="term" value="F:DNA-binding transcription factor activity"/>
    <property type="evidence" value="ECO:0007669"/>
    <property type="project" value="InterPro"/>
</dbReference>
<keyword evidence="7" id="KW-1185">Reference proteome</keyword>
<dbReference type="InterPro" id="IPR036390">
    <property type="entry name" value="WH_DNA-bd_sf"/>
</dbReference>
<dbReference type="Pfam" id="PF03466">
    <property type="entry name" value="LysR_substrate"/>
    <property type="match status" value="1"/>
</dbReference>
<dbReference type="EMBL" id="CP034413">
    <property type="protein sequence ID" value="QCI58513.2"/>
    <property type="molecule type" value="Genomic_DNA"/>
</dbReference>
<dbReference type="PANTHER" id="PTHR30419">
    <property type="entry name" value="HTH-TYPE TRANSCRIPTIONAL REGULATOR YBHD"/>
    <property type="match status" value="1"/>
</dbReference>
<dbReference type="PANTHER" id="PTHR30419:SF8">
    <property type="entry name" value="NITROGEN ASSIMILATION TRANSCRIPTIONAL ACTIVATOR-RELATED"/>
    <property type="match status" value="1"/>
</dbReference>
<proteinExistence type="inferred from homology"/>
<dbReference type="GeneID" id="89522369"/>
<dbReference type="InterPro" id="IPR000847">
    <property type="entry name" value="LysR_HTH_N"/>
</dbReference>
<sequence length="290" mass="32177">MKLMQLRYFSAVCHLGGVTRAAERLHVSQPAITAAIQNLEDELGLLLLSRGGRTLVPTLDGEAFLARCDGILTEVEGLTADFQARSQRRSTLSVGVPPMVAFFLFPKIFAEFTGSCPEVHIRLTEAGSDTARDMVRAGQLDLAIIAVGETPPAALAAHPLMRMSMMYCTGYGTPMAGREKAELREIAMAPLILFTSGYYHQTLLQTRFRDAGLTPNVLFYSNQLLTIKSFVRQNLAGAFLLPQVIEPGENIIALPVDPPLPLNIAVVWRRDVFLTREIRQFIHFMRTRFE</sequence>
<evidence type="ECO:0000313" key="6">
    <source>
        <dbReference type="EMBL" id="QCI58513.2"/>
    </source>
</evidence>
<dbReference type="PRINTS" id="PR00039">
    <property type="entry name" value="HTHLYSR"/>
</dbReference>
<dbReference type="InterPro" id="IPR050950">
    <property type="entry name" value="HTH-type_LysR_regulators"/>
</dbReference>
<keyword evidence="3" id="KW-0238">DNA-binding</keyword>
<evidence type="ECO:0000256" key="2">
    <source>
        <dbReference type="ARBA" id="ARBA00023015"/>
    </source>
</evidence>
<protein>
    <submittedName>
        <fullName evidence="6">LysR family transcriptional regulator</fullName>
    </submittedName>
</protein>
<comment type="similarity">
    <text evidence="1">Belongs to the LysR transcriptional regulatory family.</text>
</comment>
<name>A0A856HXH9_9FIRM</name>
<evidence type="ECO:0000259" key="5">
    <source>
        <dbReference type="PROSITE" id="PS50931"/>
    </source>
</evidence>